<evidence type="ECO:0000256" key="3">
    <source>
        <dbReference type="ARBA" id="ARBA00022840"/>
    </source>
</evidence>
<dbReference type="SUPFAM" id="SSF52540">
    <property type="entry name" value="P-loop containing nucleoside triphosphate hydrolases"/>
    <property type="match status" value="2"/>
</dbReference>
<evidence type="ECO:0000256" key="5">
    <source>
        <dbReference type="SAM" id="MobiDB-lite"/>
    </source>
</evidence>
<dbReference type="GO" id="GO:0005634">
    <property type="term" value="C:nucleus"/>
    <property type="evidence" value="ECO:0007669"/>
    <property type="project" value="TreeGrafter"/>
</dbReference>
<dbReference type="InParanoid" id="A0A078AZK3"/>
<dbReference type="OMA" id="GLWSTHR"/>
<evidence type="ECO:0000256" key="4">
    <source>
        <dbReference type="SAM" id="Coils"/>
    </source>
</evidence>
<evidence type="ECO:0000256" key="2">
    <source>
        <dbReference type="ARBA" id="ARBA00022741"/>
    </source>
</evidence>
<dbReference type="InterPro" id="IPR050168">
    <property type="entry name" value="AAA_ATPase_domain"/>
</dbReference>
<dbReference type="FunFam" id="3.40.50.300:FF:000149">
    <property type="entry name" value="Nuclear valosin-containing protein-like"/>
    <property type="match status" value="1"/>
</dbReference>
<dbReference type="InterPro" id="IPR041569">
    <property type="entry name" value="AAA_lid_3"/>
</dbReference>
<evidence type="ECO:0000259" key="6">
    <source>
        <dbReference type="SMART" id="SM00382"/>
    </source>
</evidence>
<dbReference type="OrthoDB" id="27435at2759"/>
<keyword evidence="3" id="KW-0067">ATP-binding</keyword>
<organism evidence="7 8">
    <name type="scientific">Stylonychia lemnae</name>
    <name type="common">Ciliate</name>
    <dbReference type="NCBI Taxonomy" id="5949"/>
    <lineage>
        <taxon>Eukaryota</taxon>
        <taxon>Sar</taxon>
        <taxon>Alveolata</taxon>
        <taxon>Ciliophora</taxon>
        <taxon>Intramacronucleata</taxon>
        <taxon>Spirotrichea</taxon>
        <taxon>Stichotrichia</taxon>
        <taxon>Sporadotrichida</taxon>
        <taxon>Oxytrichidae</taxon>
        <taxon>Stylonychinae</taxon>
        <taxon>Stylonychia</taxon>
    </lineage>
</organism>
<dbReference type="GO" id="GO:0016887">
    <property type="term" value="F:ATP hydrolysis activity"/>
    <property type="evidence" value="ECO:0007669"/>
    <property type="project" value="InterPro"/>
</dbReference>
<sequence>MMWLQVNVSIQLDDIYSHQMRSQNILNKRILSIKESQTNTNIEKTFFTKKDFVEPLKVSAIGQDSKANIKKDKKENESSSSDDSSEESEPDEINGKPIIDSNGEKLINFKSPNLMNSMLPYAQIKQKEEEEKKQLLGKRQAEEELQTLENGQGKVSKRQANNQGYAQFMKDQKQQQVLSDLAEKYILHSKYTFKDLGGIDPVIKQLREMLEWPLKYRNIFTHLGVKPPRGILISGPAGTGKTQLALAISGEYPDIPFYKLNGPEIVSRLSGQSEENIRNIFEAVKKNLPAIMFIDELDSIAGKREDAVKDMEVRIVAQIAACLDEIENQGIDLIVIGATSRPETIDQGLRRAGRFEKEISLGVPNEESRMEIIKILTKNMRLKPEIDYQDIVRLTPGYVGADISTLCKEASILAVERIINTEKVKPADEEMDEDDSDENLDDIYIQVEDFKIASKRVQPSAQREGFTTVPNTTWNDVGALFKVRQELQMTIVEPILNPQKFKRVGLSAPAGVLLYGPPGCGKTLVAKAVSNESKANFISIKGPELLNKYVGESEKAVRQLFKRARASAPCVIFFDELDSLCPKRGSENNTSSERVVNQLLTEMDGLDERRDVFVIAATNRPDIIDPAMLRPGRLDKLLYVPLPTKEDRHQILQTITRSLPIQDDVELTQIAYSQECSGYSGADLSALVREAQLNALKNNLDDQFSTDQIFITQRDFIVALQKVFPSVSREDEVAYQQLERSLKKTRAHITHEQQ</sequence>
<dbReference type="SMART" id="SM00382">
    <property type="entry name" value="AAA"/>
    <property type="match status" value="2"/>
</dbReference>
<dbReference type="PANTHER" id="PTHR23077:SF171">
    <property type="entry name" value="NUCLEAR VALOSIN-CONTAINING PROTEIN-LIKE"/>
    <property type="match status" value="1"/>
</dbReference>
<protein>
    <submittedName>
        <fullName evidence="7">Ribosome biogenesis atpase rix7</fullName>
    </submittedName>
</protein>
<dbReference type="AlphaFoldDB" id="A0A078AZK3"/>
<gene>
    <name evidence="7" type="primary">Contig8670.g9252</name>
    <name evidence="7" type="ORF">STYLEM_15330</name>
</gene>
<dbReference type="GO" id="GO:1990275">
    <property type="term" value="F:preribosome binding"/>
    <property type="evidence" value="ECO:0007669"/>
    <property type="project" value="TreeGrafter"/>
</dbReference>
<dbReference type="Pfam" id="PF00004">
    <property type="entry name" value="AAA"/>
    <property type="match status" value="2"/>
</dbReference>
<keyword evidence="8" id="KW-1185">Reference proteome</keyword>
<evidence type="ECO:0000313" key="8">
    <source>
        <dbReference type="Proteomes" id="UP000039865"/>
    </source>
</evidence>
<dbReference type="GO" id="GO:0042254">
    <property type="term" value="P:ribosome biogenesis"/>
    <property type="evidence" value="ECO:0007669"/>
    <property type="project" value="TreeGrafter"/>
</dbReference>
<feature type="region of interest" description="Disordered" evidence="5">
    <location>
        <begin position="67"/>
        <end position="104"/>
    </location>
</feature>
<dbReference type="CDD" id="cd19530">
    <property type="entry name" value="RecA-like_NVL_r2-like"/>
    <property type="match status" value="1"/>
</dbReference>
<dbReference type="FunFam" id="3.40.50.300:FF:000365">
    <property type="entry name" value="Ribosome biogenesis ATPase RIX7"/>
    <property type="match status" value="1"/>
</dbReference>
<comment type="similarity">
    <text evidence="1">Belongs to the AAA ATPase family.</text>
</comment>
<dbReference type="Gene3D" id="3.40.50.300">
    <property type="entry name" value="P-loop containing nucleotide triphosphate hydrolases"/>
    <property type="match status" value="2"/>
</dbReference>
<dbReference type="InterPro" id="IPR003593">
    <property type="entry name" value="AAA+_ATPase"/>
</dbReference>
<dbReference type="EMBL" id="CCKQ01014474">
    <property type="protein sequence ID" value="CDW86238.1"/>
    <property type="molecule type" value="Genomic_DNA"/>
</dbReference>
<reference evidence="7 8" key="1">
    <citation type="submission" date="2014-06" db="EMBL/GenBank/DDBJ databases">
        <authorList>
            <person name="Swart Estienne"/>
        </authorList>
    </citation>
    <scope>NUCLEOTIDE SEQUENCE [LARGE SCALE GENOMIC DNA]</scope>
    <source>
        <strain evidence="7 8">130c</strain>
    </source>
</reference>
<dbReference type="GO" id="GO:0003723">
    <property type="term" value="F:RNA binding"/>
    <property type="evidence" value="ECO:0007669"/>
    <property type="project" value="TreeGrafter"/>
</dbReference>
<feature type="domain" description="AAA+ ATPase" evidence="6">
    <location>
        <begin position="227"/>
        <end position="365"/>
    </location>
</feature>
<feature type="compositionally biased region" description="Acidic residues" evidence="5">
    <location>
        <begin position="83"/>
        <end position="92"/>
    </location>
</feature>
<evidence type="ECO:0000256" key="1">
    <source>
        <dbReference type="ARBA" id="ARBA00006914"/>
    </source>
</evidence>
<feature type="coiled-coil region" evidence="4">
    <location>
        <begin position="124"/>
        <end position="158"/>
    </location>
</feature>
<dbReference type="Pfam" id="PF17862">
    <property type="entry name" value="AAA_lid_3"/>
    <property type="match status" value="2"/>
</dbReference>
<proteinExistence type="inferred from homology"/>
<keyword evidence="4" id="KW-0175">Coiled coil</keyword>
<evidence type="ECO:0000313" key="7">
    <source>
        <dbReference type="EMBL" id="CDW86238.1"/>
    </source>
</evidence>
<dbReference type="InterPro" id="IPR003959">
    <property type="entry name" value="ATPase_AAA_core"/>
</dbReference>
<feature type="compositionally biased region" description="Basic and acidic residues" evidence="5">
    <location>
        <begin position="67"/>
        <end position="77"/>
    </location>
</feature>
<dbReference type="GO" id="GO:0005524">
    <property type="term" value="F:ATP binding"/>
    <property type="evidence" value="ECO:0007669"/>
    <property type="project" value="UniProtKB-KW"/>
</dbReference>
<feature type="domain" description="AAA+ ATPase" evidence="6">
    <location>
        <begin position="508"/>
        <end position="644"/>
    </location>
</feature>
<keyword evidence="2" id="KW-0547">Nucleotide-binding</keyword>
<name>A0A078AZK3_STYLE</name>
<dbReference type="Proteomes" id="UP000039865">
    <property type="component" value="Unassembled WGS sequence"/>
</dbReference>
<dbReference type="InterPro" id="IPR027417">
    <property type="entry name" value="P-loop_NTPase"/>
</dbReference>
<accession>A0A078AZK3</accession>
<dbReference type="PANTHER" id="PTHR23077">
    <property type="entry name" value="AAA-FAMILY ATPASE"/>
    <property type="match status" value="1"/>
</dbReference>
<dbReference type="Gene3D" id="1.10.8.60">
    <property type="match status" value="2"/>
</dbReference>